<comment type="subcellular location">
    <subcellularLocation>
        <location evidence="1 12">Cell membrane</location>
        <topology evidence="1 12">Multi-pass membrane protein</topology>
    </subcellularLocation>
</comment>
<keyword evidence="5 12" id="KW-1003">Cell membrane</keyword>
<reference evidence="13 14" key="1">
    <citation type="journal article" date="2019" name="Nat. Microbiol.">
        <title>Expanding anaerobic alkane metabolism in the domain of Archaea.</title>
        <authorList>
            <person name="Wang Y."/>
            <person name="Wegener G."/>
            <person name="Hou J."/>
            <person name="Wang F."/>
            <person name="Xiao X."/>
        </authorList>
    </citation>
    <scope>NUCLEOTIDE SEQUENCE [LARGE SCALE GENOMIC DNA]</scope>
    <source>
        <strain evidence="13">WYZ-LMO10</strain>
    </source>
</reference>
<name>A0A523BDK6_9CREN</name>
<evidence type="ECO:0000256" key="11">
    <source>
        <dbReference type="ARBA" id="ARBA00047594"/>
    </source>
</evidence>
<dbReference type="Proteomes" id="UP000315399">
    <property type="component" value="Unassembled WGS sequence"/>
</dbReference>
<proteinExistence type="inferred from homology"/>
<feature type="transmembrane region" description="Helical" evidence="12">
    <location>
        <begin position="176"/>
        <end position="196"/>
    </location>
</feature>
<evidence type="ECO:0000256" key="6">
    <source>
        <dbReference type="ARBA" id="ARBA00022692"/>
    </source>
</evidence>
<dbReference type="EMBL" id="QNVH01000024">
    <property type="protein sequence ID" value="TDA39036.1"/>
    <property type="molecule type" value="Genomic_DNA"/>
</dbReference>
<evidence type="ECO:0000256" key="1">
    <source>
        <dbReference type="ARBA" id="ARBA00004651"/>
    </source>
</evidence>
<keyword evidence="8 12" id="KW-1133">Transmembrane helix</keyword>
<dbReference type="GO" id="GO:0050380">
    <property type="term" value="F:undecaprenyl-diphosphatase activity"/>
    <property type="evidence" value="ECO:0007669"/>
    <property type="project" value="UniProtKB-UniRule"/>
</dbReference>
<keyword evidence="6 12" id="KW-0812">Transmembrane</keyword>
<dbReference type="GO" id="GO:0005886">
    <property type="term" value="C:plasma membrane"/>
    <property type="evidence" value="ECO:0007669"/>
    <property type="project" value="UniProtKB-SubCell"/>
</dbReference>
<feature type="transmembrane region" description="Helical" evidence="12">
    <location>
        <begin position="81"/>
        <end position="99"/>
    </location>
</feature>
<evidence type="ECO:0000256" key="2">
    <source>
        <dbReference type="ARBA" id="ARBA00010621"/>
    </source>
</evidence>
<evidence type="ECO:0000256" key="8">
    <source>
        <dbReference type="ARBA" id="ARBA00022989"/>
    </source>
</evidence>
<accession>A0A523BDK6</accession>
<evidence type="ECO:0000256" key="7">
    <source>
        <dbReference type="ARBA" id="ARBA00022801"/>
    </source>
</evidence>
<dbReference type="AlphaFoldDB" id="A0A523BDK6"/>
<evidence type="ECO:0000256" key="12">
    <source>
        <dbReference type="HAMAP-Rule" id="MF_01006"/>
    </source>
</evidence>
<comment type="caution">
    <text evidence="13">The sequence shown here is derived from an EMBL/GenBank/DDBJ whole genome shotgun (WGS) entry which is preliminary data.</text>
</comment>
<dbReference type="PANTHER" id="PTHR30622">
    <property type="entry name" value="UNDECAPRENYL-DIPHOSPHATASE"/>
    <property type="match status" value="1"/>
</dbReference>
<dbReference type="PANTHER" id="PTHR30622:SF2">
    <property type="entry name" value="UNDECAPRENYL-DIPHOSPHATASE"/>
    <property type="match status" value="1"/>
</dbReference>
<dbReference type="EC" id="3.6.1.27" evidence="3 12"/>
<sequence length="252" mass="26988">MDLIEVVVLAVIQGLTEWLPISSSGHLVLAQTLMGLEVPLGFYAALHLGTLLAVVVYFRADLLRIISAFLRAETGSKEFRLGLYVISGTIPTAVLALVFRGFFESLFSSPLAVAVGLMITGVLLISSRFGGRSREVDLPRSLLIGLFQGIAIAPGVSRSGATISVALASGIQPKEAFRFSFILSIPAIIGANLLEFGSTLTVSYQSLLGFAIAAATGYIAIRIVDRVILREKLHLFSIYCFALALILFITLL</sequence>
<keyword evidence="9 12" id="KW-0472">Membrane</keyword>
<protein>
    <recommendedName>
        <fullName evidence="4 12">Undecaprenyl-diphosphatase</fullName>
        <ecNumber evidence="3 12">3.6.1.27</ecNumber>
    </recommendedName>
    <alternativeName>
        <fullName evidence="10 12">Undecaprenyl pyrophosphate phosphatase</fullName>
    </alternativeName>
</protein>
<feature type="transmembrane region" description="Helical" evidence="12">
    <location>
        <begin position="105"/>
        <end position="125"/>
    </location>
</feature>
<evidence type="ECO:0000256" key="10">
    <source>
        <dbReference type="ARBA" id="ARBA00032707"/>
    </source>
</evidence>
<evidence type="ECO:0000256" key="9">
    <source>
        <dbReference type="ARBA" id="ARBA00023136"/>
    </source>
</evidence>
<gene>
    <name evidence="12" type="primary">uppP</name>
    <name evidence="13" type="ORF">DSO08_03310</name>
</gene>
<evidence type="ECO:0000256" key="3">
    <source>
        <dbReference type="ARBA" id="ARBA00012374"/>
    </source>
</evidence>
<dbReference type="Pfam" id="PF02673">
    <property type="entry name" value="BacA"/>
    <property type="match status" value="1"/>
</dbReference>
<organism evidence="13 14">
    <name type="scientific">Thermoproteota archaeon</name>
    <dbReference type="NCBI Taxonomy" id="2056631"/>
    <lineage>
        <taxon>Archaea</taxon>
        <taxon>Thermoproteota</taxon>
    </lineage>
</organism>
<dbReference type="HAMAP" id="MF_01006">
    <property type="entry name" value="Undec_diphosphatase"/>
    <property type="match status" value="1"/>
</dbReference>
<dbReference type="InterPro" id="IPR003824">
    <property type="entry name" value="UppP"/>
</dbReference>
<evidence type="ECO:0000256" key="4">
    <source>
        <dbReference type="ARBA" id="ARBA00021581"/>
    </source>
</evidence>
<feature type="transmembrane region" description="Helical" evidence="12">
    <location>
        <begin position="233"/>
        <end position="251"/>
    </location>
</feature>
<evidence type="ECO:0000313" key="14">
    <source>
        <dbReference type="Proteomes" id="UP000315399"/>
    </source>
</evidence>
<comment type="function">
    <text evidence="12">Catalyzes the dephosphorylation of undecaprenyl diphosphate (UPP).</text>
</comment>
<feature type="transmembrane region" description="Helical" evidence="12">
    <location>
        <begin position="40"/>
        <end position="60"/>
    </location>
</feature>
<keyword evidence="7 12" id="KW-0378">Hydrolase</keyword>
<comment type="catalytic activity">
    <reaction evidence="11 12">
        <text>di-trans,octa-cis-undecaprenyl diphosphate + H2O = di-trans,octa-cis-undecaprenyl phosphate + phosphate + H(+)</text>
        <dbReference type="Rhea" id="RHEA:28094"/>
        <dbReference type="ChEBI" id="CHEBI:15377"/>
        <dbReference type="ChEBI" id="CHEBI:15378"/>
        <dbReference type="ChEBI" id="CHEBI:43474"/>
        <dbReference type="ChEBI" id="CHEBI:58405"/>
        <dbReference type="ChEBI" id="CHEBI:60392"/>
        <dbReference type="EC" id="3.6.1.27"/>
    </reaction>
</comment>
<comment type="similarity">
    <text evidence="2 12">Belongs to the UppP family.</text>
</comment>
<evidence type="ECO:0000313" key="13">
    <source>
        <dbReference type="EMBL" id="TDA39036.1"/>
    </source>
</evidence>
<feature type="transmembrane region" description="Helical" evidence="12">
    <location>
        <begin position="202"/>
        <end position="221"/>
    </location>
</feature>
<evidence type="ECO:0000256" key="5">
    <source>
        <dbReference type="ARBA" id="ARBA00022475"/>
    </source>
</evidence>